<dbReference type="Proteomes" id="UP000323324">
    <property type="component" value="Unassembled WGS sequence"/>
</dbReference>
<reference evidence="1 2" key="1">
    <citation type="submission" date="2019-08" db="EMBL/GenBank/DDBJ databases">
        <title>Genomes of Antarctic Bizionia species.</title>
        <authorList>
            <person name="Bowman J.P."/>
        </authorList>
    </citation>
    <scope>NUCLEOTIDE SEQUENCE [LARGE SCALE GENOMIC DNA]</scope>
    <source>
        <strain evidence="1 2">HFD</strain>
    </source>
</reference>
<dbReference type="Pfam" id="PF14054">
    <property type="entry name" value="DUF4249"/>
    <property type="match status" value="1"/>
</dbReference>
<name>A0A8H2QF27_9FLAO</name>
<gene>
    <name evidence="1" type="ORF">ES676_05415</name>
</gene>
<comment type="caution">
    <text evidence="1">The sequence shown here is derived from an EMBL/GenBank/DDBJ whole genome shotgun (WGS) entry which is preliminary data.</text>
</comment>
<dbReference type="EMBL" id="VSKM01000004">
    <property type="protein sequence ID" value="TYB76780.1"/>
    <property type="molecule type" value="Genomic_DNA"/>
</dbReference>
<keyword evidence="2" id="KW-1185">Reference proteome</keyword>
<dbReference type="InterPro" id="IPR025345">
    <property type="entry name" value="DUF4249"/>
</dbReference>
<proteinExistence type="predicted"/>
<organism evidence="1 2">
    <name type="scientific">Bizionia saleffrena</name>
    <dbReference type="NCBI Taxonomy" id="291189"/>
    <lineage>
        <taxon>Bacteria</taxon>
        <taxon>Pseudomonadati</taxon>
        <taxon>Bacteroidota</taxon>
        <taxon>Flavobacteriia</taxon>
        <taxon>Flavobacteriales</taxon>
        <taxon>Flavobacteriaceae</taxon>
        <taxon>Bizionia</taxon>
    </lineage>
</organism>
<protein>
    <submittedName>
        <fullName evidence="1">DUF4249 domain-containing protein</fullName>
    </submittedName>
</protein>
<dbReference type="RefSeq" id="WP_148369125.1">
    <property type="nucleotide sequence ID" value="NZ_VSKM01000004.1"/>
</dbReference>
<dbReference type="AlphaFoldDB" id="A0A8H2QF27"/>
<sequence length="412" mass="47293">MKINFRHPLFLLLMLYLCFNCTDEIPLETESFEDILVVEATLTNASGYQEIKFSRTYLLEGSTQNPEANATVHIQDDMSNNYNFTPNDKGIYVSDVEFEALPDTNYVLFITTSNGEQYQSSEAKLTPTATIDNLYVQESPETDKIEVLVDSNNETSDAQYFRYEYEETFKIEVPYYSNYNAVITNIVGYAGQEFDIELVLKEENEKTCYTTNRSKSILQTSTNRLENNIVEKFPIRTINKDNSLLRERYSIKVKQYVQSQEAYNFYKTVNDLITSESLLSESQPGFASGNLSAVNNPAEKVMGFFEVASVSSQRIYFNYEDLNIARPDYPYDCDLRLDATSLYSTNKNHLQLNYNLAGGGQLPNQRLLLYTLLVDGDYYKYYSGDIVYYIVSPECGDCTAFSSNIKPDFWID</sequence>
<evidence type="ECO:0000313" key="1">
    <source>
        <dbReference type="EMBL" id="TYB76780.1"/>
    </source>
</evidence>
<evidence type="ECO:0000313" key="2">
    <source>
        <dbReference type="Proteomes" id="UP000323324"/>
    </source>
</evidence>
<accession>A0A8H2QF27</accession>